<evidence type="ECO:0000313" key="3">
    <source>
        <dbReference type="Proteomes" id="UP000203987"/>
    </source>
</evidence>
<dbReference type="RefSeq" id="YP_001029430.1">
    <property type="nucleotide sequence ID" value="NC_008927.1"/>
</dbReference>
<dbReference type="PANTHER" id="PTHR35372">
    <property type="entry name" value="ATP BINDING PROTEIN-RELATED"/>
    <property type="match status" value="1"/>
</dbReference>
<protein>
    <submittedName>
        <fullName evidence="2">GfV-D2-ORF1</fullName>
    </submittedName>
</protein>
<proteinExistence type="predicted"/>
<dbReference type="KEGG" id="vg:5179616"/>
<sequence length="694" mass="81549">MSSRYNSEFYEREASIQMPNKTTSAQFAETIKNSIHRHRKLRNTTLALTKKIESLKYDKKSRQCKLLNTTVRKIYTRNTINNLYNQKALMEKKDSEHRSEIVQWQKKIKELRQSKNKILSDYNKKIKLVDICLKKVKRLKKCVRKFRGKFTSLRKNIQKSKGQNDTFLPFLDSKRNRSVDMPKTFDDSEERYEKMTEYLSTKLPSRLLPLTVQQVNIMGDSQFRLTVRSANETNIFFIIPHLCVLINEDNTEFYFLEKKISSNNPSLGSVCAEMEKGFVVSFHKDTFVFEAKSNMSDIMILRNPFEVTDSFIIFPDDTMSTEELHLFTIQKVLRAEFIKLLWMKYGMKFEDKDDDNIVTKNVKNVDSTRSEVELVRALFDVFPNLSIYYRYSHNTFYYCDAKTNIWDSLTNDEFYHHIQQTLKSRIQLTEAELINVTTKDTIVKIIDIIMRKIEDVDFTKQLDSLSHIFVTDNKAIDMSIFPPVMRSIRCEDLIKRTNGWTYDPDLSHKYKKSVQSYFNKLLPKPCEQIWFLSFIARMLNGKRSQEPCVILTDKRRGKSGKSTLTYLLHAVFGNYYLNDSIIESLGKSNLENKRLFVADGSKKDKTLTGDFIKSIINSDYVTAEDTNCNTHSIFPIQAGLIIVSPKHDVLICDTNDKDLLNRIVTCPMRSRFVSKKKNGLYEKTWRRYYRHLYC</sequence>
<dbReference type="EMBL" id="AB290001">
    <property type="protein sequence ID" value="BAF45566.1"/>
    <property type="molecule type" value="Genomic_DNA"/>
</dbReference>
<name>A2PZZ4_9VIRU</name>
<keyword evidence="1" id="KW-0378">Hydrolase</keyword>
<dbReference type="Proteomes" id="UP000203987">
    <property type="component" value="Genome"/>
</dbReference>
<dbReference type="PANTHER" id="PTHR35372:SF2">
    <property type="entry name" value="SF3 HELICASE DOMAIN-CONTAINING PROTEIN"/>
    <property type="match status" value="1"/>
</dbReference>
<organism evidence="2 3">
    <name type="scientific">Ichnoviriform fumiferanae</name>
    <dbReference type="NCBI Taxonomy" id="419435"/>
    <lineage>
        <taxon>Viruses</taxon>
        <taxon>Viruses incertae sedis</taxon>
        <taxon>Polydnaviriformidae</taxon>
        <taxon>Ichnoviriform</taxon>
    </lineage>
</organism>
<accession>A2PZZ4</accession>
<dbReference type="OrthoDB" id="33188at10239"/>
<evidence type="ECO:0000256" key="1">
    <source>
        <dbReference type="ARBA" id="ARBA00022801"/>
    </source>
</evidence>
<evidence type="ECO:0000313" key="2">
    <source>
        <dbReference type="EMBL" id="BAF45566.1"/>
    </source>
</evidence>
<dbReference type="GeneID" id="5179616"/>
<dbReference type="GO" id="GO:0016787">
    <property type="term" value="F:hydrolase activity"/>
    <property type="evidence" value="ECO:0007669"/>
    <property type="project" value="UniProtKB-KW"/>
</dbReference>
<reference evidence="2 3" key="1">
    <citation type="journal article" date="2007" name="J. Virol.">
        <title>Genomic and morphological features of a banchine polydnavirus: comparison with bracoviruses and ichnoviruses.</title>
        <authorList>
            <person name="Lapointe R."/>
            <person name="Tanaka K."/>
            <person name="Barney W.E."/>
            <person name="Whitfield J.B."/>
            <person name="Banks J.C."/>
            <person name="Beliveau C."/>
            <person name="Stoltz D."/>
            <person name="Webb B.A."/>
            <person name="Cusson M."/>
        </authorList>
    </citation>
    <scope>NUCLEOTIDE SEQUENCE [LARGE SCALE GENOMIC DNA]</scope>
</reference>
<dbReference type="InterPro" id="IPR051620">
    <property type="entry name" value="ORF904-like_C"/>
</dbReference>